<evidence type="ECO:0000256" key="3">
    <source>
        <dbReference type="ARBA" id="ARBA00022833"/>
    </source>
</evidence>
<evidence type="ECO:0000256" key="4">
    <source>
        <dbReference type="HAMAP-Rule" id="MF_01281"/>
    </source>
</evidence>
<comment type="cofactor">
    <cofactor evidence="4">
        <name>Zn(2+)</name>
        <dbReference type="ChEBI" id="CHEBI:29105"/>
    </cofactor>
    <text evidence="4">Binds 1 zinc ion per subunit.</text>
</comment>
<organism evidence="6 7">
    <name type="scientific">Clostridium tetanomorphum</name>
    <dbReference type="NCBI Taxonomy" id="1553"/>
    <lineage>
        <taxon>Bacteria</taxon>
        <taxon>Bacillati</taxon>
        <taxon>Bacillota</taxon>
        <taxon>Clostridia</taxon>
        <taxon>Eubacteriales</taxon>
        <taxon>Clostridiaceae</taxon>
        <taxon>Clostridium</taxon>
    </lineage>
</organism>
<dbReference type="HAMAP" id="MF_01281">
    <property type="entry name" value="MTA_SAH_deamin"/>
    <property type="match status" value="1"/>
</dbReference>
<feature type="binding site" evidence="4">
    <location>
        <position position="69"/>
    </location>
    <ligand>
        <name>Zn(2+)</name>
        <dbReference type="ChEBI" id="CHEBI:29105"/>
    </ligand>
</feature>
<dbReference type="InterPro" id="IPR006680">
    <property type="entry name" value="Amidohydro-rel"/>
</dbReference>
<keyword evidence="7" id="KW-1185">Reference proteome</keyword>
<dbReference type="GO" id="GO:0046872">
    <property type="term" value="F:metal ion binding"/>
    <property type="evidence" value="ECO:0007669"/>
    <property type="project" value="UniProtKB-KW"/>
</dbReference>
<keyword evidence="3 4" id="KW-0862">Zinc</keyword>
<evidence type="ECO:0000256" key="1">
    <source>
        <dbReference type="ARBA" id="ARBA00022723"/>
    </source>
</evidence>
<reference evidence="6 7" key="1">
    <citation type="submission" date="2020-04" db="EMBL/GenBank/DDBJ databases">
        <title>Genomic insights into acetone-butanol-ethanol (ABE) fermentation by sequencing solventogenic clostridia strains.</title>
        <authorList>
            <person name="Brown S."/>
        </authorList>
    </citation>
    <scope>NUCLEOTIDE SEQUENCE [LARGE SCALE GENOMIC DNA]</scope>
    <source>
        <strain evidence="6 7">DJ011</strain>
    </source>
</reference>
<evidence type="ECO:0000313" key="7">
    <source>
        <dbReference type="Proteomes" id="UP000563151"/>
    </source>
</evidence>
<feature type="binding site" evidence="4">
    <location>
        <position position="301"/>
    </location>
    <ligand>
        <name>Zn(2+)</name>
        <dbReference type="ChEBI" id="CHEBI:29105"/>
    </ligand>
</feature>
<comment type="catalytic activity">
    <reaction evidence="4">
        <text>S-adenosyl-L-homocysteine + H2O + H(+) = S-inosyl-L-homocysteine + NH4(+)</text>
        <dbReference type="Rhea" id="RHEA:20716"/>
        <dbReference type="ChEBI" id="CHEBI:15377"/>
        <dbReference type="ChEBI" id="CHEBI:15378"/>
        <dbReference type="ChEBI" id="CHEBI:28938"/>
        <dbReference type="ChEBI" id="CHEBI:57856"/>
        <dbReference type="ChEBI" id="CHEBI:57985"/>
        <dbReference type="EC" id="3.5.4.28"/>
    </reaction>
</comment>
<feature type="binding site" evidence="4">
    <location>
        <position position="213"/>
    </location>
    <ligand>
        <name>Zn(2+)</name>
        <dbReference type="ChEBI" id="CHEBI:29105"/>
    </ligand>
</feature>
<dbReference type="InterPro" id="IPR011059">
    <property type="entry name" value="Metal-dep_hydrolase_composite"/>
</dbReference>
<feature type="binding site" evidence="4">
    <location>
        <position position="71"/>
    </location>
    <ligand>
        <name>Zn(2+)</name>
        <dbReference type="ChEBI" id="CHEBI:29105"/>
    </ligand>
</feature>
<feature type="domain" description="Amidohydrolase-related" evidence="5">
    <location>
        <begin position="61"/>
        <end position="404"/>
    </location>
</feature>
<name>A0A923E9F6_CLOTT</name>
<dbReference type="PANTHER" id="PTHR43794:SF11">
    <property type="entry name" value="AMIDOHYDROLASE-RELATED DOMAIN-CONTAINING PROTEIN"/>
    <property type="match status" value="1"/>
</dbReference>
<dbReference type="AlphaFoldDB" id="A0A923E9F6"/>
<dbReference type="InterPro" id="IPR032466">
    <property type="entry name" value="Metal_Hydrolase"/>
</dbReference>
<proteinExistence type="inferred from homology"/>
<dbReference type="GO" id="GO:0050270">
    <property type="term" value="F:S-adenosylhomocysteine deaminase activity"/>
    <property type="evidence" value="ECO:0007669"/>
    <property type="project" value="UniProtKB-UniRule"/>
</dbReference>
<keyword evidence="2 4" id="KW-0378">Hydrolase</keyword>
<accession>A0A923E9F6</accession>
<dbReference type="InterPro" id="IPR023512">
    <property type="entry name" value="Deaminase_MtaD/DadD"/>
</dbReference>
<dbReference type="SUPFAM" id="SSF51338">
    <property type="entry name" value="Composite domain of metallo-dependent hydrolases"/>
    <property type="match status" value="1"/>
</dbReference>
<dbReference type="Pfam" id="PF01979">
    <property type="entry name" value="Amidohydro_1"/>
    <property type="match status" value="1"/>
</dbReference>
<feature type="binding site" evidence="4">
    <location>
        <position position="301"/>
    </location>
    <ligand>
        <name>substrate</name>
    </ligand>
</feature>
<comment type="similarity">
    <text evidence="4">Belongs to the metallo-dependent hydrolases superfamily. MTA/SAH deaminase family.</text>
</comment>
<gene>
    <name evidence="4" type="primary">mtaD</name>
    <name evidence="6" type="ORF">HGG79_05160</name>
</gene>
<dbReference type="GO" id="GO:0090614">
    <property type="term" value="F:5'-methylthioadenosine deaminase activity"/>
    <property type="evidence" value="ECO:0007669"/>
    <property type="project" value="UniProtKB-UniRule"/>
</dbReference>
<comment type="catalytic activity">
    <reaction evidence="4">
        <text>S-methyl-5'-thioadenosine + H2O + H(+) = S-methyl-5'-thioinosine + NH4(+)</text>
        <dbReference type="Rhea" id="RHEA:25025"/>
        <dbReference type="ChEBI" id="CHEBI:15377"/>
        <dbReference type="ChEBI" id="CHEBI:15378"/>
        <dbReference type="ChEBI" id="CHEBI:17509"/>
        <dbReference type="ChEBI" id="CHEBI:28938"/>
        <dbReference type="ChEBI" id="CHEBI:48595"/>
        <dbReference type="EC" id="3.5.4.31"/>
    </reaction>
</comment>
<dbReference type="EC" id="3.5.4.28" evidence="4"/>
<dbReference type="EC" id="3.5.4.31" evidence="4"/>
<evidence type="ECO:0000256" key="2">
    <source>
        <dbReference type="ARBA" id="ARBA00022801"/>
    </source>
</evidence>
<sequence length="431" mass="48857">MSILIKDTMIVTMDEDRKIIDRGYILIEDKIIKEISYGEYLGEFIEKYNDLEVIDGKGYCVMPGLINCHTHAAMTILRGYGEGLPLMRWLNERIWPMESKFKERHIKLGTEIACMEMIGTGTTCFNNMYFYEEEAIKVAEEFNIRAILGIPIIGDTWEETLKTALDFHKKVKRRNDNLIKTMLAPHSPYTLEKEALVCVGKEAKKIESGVHIHIGETEDEVNILKEKYNLTACELLLQSGIFKNKVVGAHCVHLTDEDIEILKENKASVVYNPQSNMKLASGVARIIHMLDKGINVCLGTDGTSSNNNLNMIEEMETGALLQKLWYKDATKLDGEEAVKMATINGAKALGINNLGIIKEGYLADLIMINLNKPNLIPNHNIHSNIVFSANGSEVEYVIINGKIIMRKAEFLNIDKERIMYEFKALCKEFKQ</sequence>
<dbReference type="FunFam" id="3.20.20.140:FF:000014">
    <property type="entry name" value="5-methylthioadenosine/S-adenosylhomocysteine deaminase"/>
    <property type="match status" value="1"/>
</dbReference>
<dbReference type="InterPro" id="IPR050287">
    <property type="entry name" value="MTA/SAH_deaminase"/>
</dbReference>
<evidence type="ECO:0000313" key="6">
    <source>
        <dbReference type="EMBL" id="MBC2397171.1"/>
    </source>
</evidence>
<feature type="binding site" evidence="4">
    <location>
        <position position="98"/>
    </location>
    <ligand>
        <name>substrate</name>
    </ligand>
</feature>
<dbReference type="RefSeq" id="WP_173680005.1">
    <property type="nucleotide sequence ID" value="NZ_JAAZWO010000005.1"/>
</dbReference>
<dbReference type="CDD" id="cd01298">
    <property type="entry name" value="ATZ_TRZ_like"/>
    <property type="match status" value="1"/>
</dbReference>
<dbReference type="SUPFAM" id="SSF51556">
    <property type="entry name" value="Metallo-dependent hydrolases"/>
    <property type="match status" value="1"/>
</dbReference>
<feature type="binding site" evidence="4">
    <location>
        <position position="186"/>
    </location>
    <ligand>
        <name>substrate</name>
    </ligand>
</feature>
<dbReference type="Proteomes" id="UP000563151">
    <property type="component" value="Unassembled WGS sequence"/>
</dbReference>
<dbReference type="PANTHER" id="PTHR43794">
    <property type="entry name" value="AMINOHYDROLASE SSNA-RELATED"/>
    <property type="match status" value="1"/>
</dbReference>
<evidence type="ECO:0000259" key="5">
    <source>
        <dbReference type="Pfam" id="PF01979"/>
    </source>
</evidence>
<feature type="binding site" evidence="4">
    <location>
        <position position="216"/>
    </location>
    <ligand>
        <name>substrate</name>
    </ligand>
</feature>
<dbReference type="Gene3D" id="2.30.40.10">
    <property type="entry name" value="Urease, subunit C, domain 1"/>
    <property type="match status" value="1"/>
</dbReference>
<dbReference type="EMBL" id="JAAZWO010000005">
    <property type="protein sequence ID" value="MBC2397171.1"/>
    <property type="molecule type" value="Genomic_DNA"/>
</dbReference>
<comment type="caution">
    <text evidence="4">Lacks conserved residue(s) required for the propagation of feature annotation.</text>
</comment>
<comment type="caution">
    <text evidence="6">The sequence shown here is derived from an EMBL/GenBank/DDBJ whole genome shotgun (WGS) entry which is preliminary data.</text>
</comment>
<dbReference type="Gene3D" id="3.20.20.140">
    <property type="entry name" value="Metal-dependent hydrolases"/>
    <property type="match status" value="1"/>
</dbReference>
<keyword evidence="1 4" id="KW-0479">Metal-binding</keyword>
<comment type="function">
    <text evidence="4">Catalyzes the deamination of 5-methylthioadenosine and S-adenosyl-L-homocysteine into 5-methylthioinosine and S-inosyl-L-homocysteine, respectively. Is also able to deaminate adenosine.</text>
</comment>
<protein>
    <recommendedName>
        <fullName evidence="4">5-methylthioadenosine/S-adenosylhomocysteine deaminase</fullName>
        <shortName evidence="4">MTA/SAH deaminase</shortName>
        <ecNumber evidence="4">3.5.4.28</ecNumber>
        <ecNumber evidence="4">3.5.4.31</ecNumber>
    </recommendedName>
</protein>